<name>A0A4V2YSQ6_9ACTN</name>
<dbReference type="AlphaFoldDB" id="A0A4V2YSQ6"/>
<dbReference type="EMBL" id="SMKU01000299">
    <property type="protein sequence ID" value="TDD70837.1"/>
    <property type="molecule type" value="Genomic_DNA"/>
</dbReference>
<comment type="caution">
    <text evidence="2">The sequence shown here is derived from an EMBL/GenBank/DDBJ whole genome shotgun (WGS) entry which is preliminary data.</text>
</comment>
<evidence type="ECO:0000313" key="3">
    <source>
        <dbReference type="Proteomes" id="UP000294513"/>
    </source>
</evidence>
<feature type="region of interest" description="Disordered" evidence="1">
    <location>
        <begin position="148"/>
        <end position="170"/>
    </location>
</feature>
<evidence type="ECO:0000256" key="1">
    <source>
        <dbReference type="SAM" id="MobiDB-lite"/>
    </source>
</evidence>
<evidence type="ECO:0000313" key="2">
    <source>
        <dbReference type="EMBL" id="TDD70837.1"/>
    </source>
</evidence>
<dbReference type="RefSeq" id="WP_131901526.1">
    <property type="nucleotide sequence ID" value="NZ_SMKU01000299.1"/>
</dbReference>
<dbReference type="OrthoDB" id="3458177at2"/>
<keyword evidence="3" id="KW-1185">Reference proteome</keyword>
<organism evidence="2 3">
    <name type="scientific">Actinomadura rubrisoli</name>
    <dbReference type="NCBI Taxonomy" id="2530368"/>
    <lineage>
        <taxon>Bacteria</taxon>
        <taxon>Bacillati</taxon>
        <taxon>Actinomycetota</taxon>
        <taxon>Actinomycetes</taxon>
        <taxon>Streptosporangiales</taxon>
        <taxon>Thermomonosporaceae</taxon>
        <taxon>Actinomadura</taxon>
    </lineage>
</organism>
<gene>
    <name evidence="2" type="ORF">E1298_36375</name>
</gene>
<feature type="region of interest" description="Disordered" evidence="1">
    <location>
        <begin position="14"/>
        <end position="35"/>
    </location>
</feature>
<sequence>MVAVLAVGVAGGCSGGDSKDDPGRKTGPPQEITMGSVVGTVPSAPLLHWKGSWKAADQTLTLDLRAMGDGDAVGTVANGGGAAQVVVVDRENVLLKGGRGYWRHRVDRSATARFADRWIDANGAVGGAGPGDLAPRVLGQALRELGSALHSPPAEPSGSPRAVPSGVPSGALRFEVGSSAMSPSEHTFWVSPTSPRQLVGYTGTRFPGKLFGPPDEESTRDVTLTVRAGDASEAKAAYMQMADHVQTAPKTLDLDANDLDDFKVSTDIARDTCRSGACRVEVAGGDDVEGRKPTIRAVVRVTLYGDGGEGSKEAGTCTIRMPTAAPGKTVKDSCTITDARIQRIWDSAEKLCTLRSPTCLKHTQWSADAIVTSIREQRSLNPAQLAAKLRERANGV</sequence>
<accession>A0A4V2YSQ6</accession>
<protein>
    <submittedName>
        <fullName evidence="2">Uncharacterized protein</fullName>
    </submittedName>
</protein>
<proteinExistence type="predicted"/>
<reference evidence="2 3" key="1">
    <citation type="submission" date="2019-03" db="EMBL/GenBank/DDBJ databases">
        <title>Draft genome sequences of novel Actinobacteria.</title>
        <authorList>
            <person name="Sahin N."/>
            <person name="Ay H."/>
            <person name="Saygin H."/>
        </authorList>
    </citation>
    <scope>NUCLEOTIDE SEQUENCE [LARGE SCALE GENOMIC DNA]</scope>
    <source>
        <strain evidence="2 3">H3C3</strain>
    </source>
</reference>
<dbReference type="Proteomes" id="UP000294513">
    <property type="component" value="Unassembled WGS sequence"/>
</dbReference>